<dbReference type="PROSITE" id="PS51257">
    <property type="entry name" value="PROKAR_LIPOPROTEIN"/>
    <property type="match status" value="1"/>
</dbReference>
<dbReference type="BioCyc" id="FSP457404-HMP:GTSQ-3183-MONOMER"/>
<evidence type="ECO:0000256" key="1">
    <source>
        <dbReference type="ARBA" id="ARBA00022475"/>
    </source>
</evidence>
<evidence type="ECO:0000256" key="3">
    <source>
        <dbReference type="ARBA" id="ARBA00023136"/>
    </source>
</evidence>
<keyword evidence="3" id="KW-0472">Membrane</keyword>
<gene>
    <name evidence="6" type="ORF">HMPREF0402_03139</name>
</gene>
<name>H1PXJ6_9FUSO</name>
<reference evidence="6 7" key="1">
    <citation type="submission" date="2012-07" db="EMBL/GenBank/DDBJ databases">
        <title>The Genome Sequence of Fusobacterium ulcerans 12_1B.</title>
        <authorList>
            <consortium name="The Broad Institute Genome Sequencing Platform"/>
            <person name="Earl A."/>
            <person name="Ward D."/>
            <person name="Feldgarden M."/>
            <person name="Gevers D."/>
            <person name="Strauss J."/>
            <person name="Ambrose C.E."/>
            <person name="Allen-Vercoe E."/>
            <person name="Walker B."/>
            <person name="Young S.K."/>
            <person name="Zeng Q."/>
            <person name="Gargeya S."/>
            <person name="Fitzgerald M."/>
            <person name="Haas B."/>
            <person name="Abouelleil A."/>
            <person name="Alvarado L."/>
            <person name="Arachchi H.M."/>
            <person name="Berlin A.M."/>
            <person name="Chapman S.B."/>
            <person name="Goldberg J."/>
            <person name="Griggs A."/>
            <person name="Gujja S."/>
            <person name="Hansen M."/>
            <person name="Howarth C."/>
            <person name="Imamovic A."/>
            <person name="Larimer J."/>
            <person name="McCowen C."/>
            <person name="Montmayeur A."/>
            <person name="Murphy C."/>
            <person name="Neiman D."/>
            <person name="Pearson M."/>
            <person name="Priest M."/>
            <person name="Roberts A."/>
            <person name="Saif S."/>
            <person name="Shea T."/>
            <person name="Sisk P."/>
            <person name="Sykes S."/>
            <person name="Wortman J."/>
            <person name="Nusbaum C."/>
            <person name="Birren B."/>
        </authorList>
    </citation>
    <scope>NUCLEOTIDE SEQUENCE [LARGE SCALE GENOMIC DNA]</scope>
    <source>
        <strain evidence="6 7">12_1B</strain>
    </source>
</reference>
<accession>H1PXJ6</accession>
<organism evidence="6 7">
    <name type="scientific">Fusobacterium ulcerans 12-1B</name>
    <dbReference type="NCBI Taxonomy" id="457404"/>
    <lineage>
        <taxon>Bacteria</taxon>
        <taxon>Fusobacteriati</taxon>
        <taxon>Fusobacteriota</taxon>
        <taxon>Fusobacteriia</taxon>
        <taxon>Fusobacteriales</taxon>
        <taxon>Fusobacteriaceae</taxon>
        <taxon>Fusobacterium</taxon>
    </lineage>
</organism>
<evidence type="ECO:0000313" key="7">
    <source>
        <dbReference type="Proteomes" id="UP000003233"/>
    </source>
</evidence>
<keyword evidence="7" id="KW-1185">Reference proteome</keyword>
<evidence type="ECO:0008006" key="8">
    <source>
        <dbReference type="Google" id="ProtNLM"/>
    </source>
</evidence>
<dbReference type="Pfam" id="PF01547">
    <property type="entry name" value="SBP_bac_1"/>
    <property type="match status" value="1"/>
</dbReference>
<dbReference type="PANTHER" id="PTHR43649">
    <property type="entry name" value="ARABINOSE-BINDING PROTEIN-RELATED"/>
    <property type="match status" value="1"/>
</dbReference>
<evidence type="ECO:0000256" key="5">
    <source>
        <dbReference type="ARBA" id="ARBA00023288"/>
    </source>
</evidence>
<dbReference type="RefSeq" id="WP_008699020.1">
    <property type="nucleotide sequence ID" value="NZ_KE161010.1"/>
</dbReference>
<protein>
    <recommendedName>
        <fullName evidence="8">Carbohydrate ABC transporter substrate-binding protein</fullName>
    </recommendedName>
</protein>
<evidence type="ECO:0000313" key="6">
    <source>
        <dbReference type="EMBL" id="EHO78034.1"/>
    </source>
</evidence>
<dbReference type="PANTHER" id="PTHR43649:SF33">
    <property type="entry name" value="POLYGALACTURONAN_RHAMNOGALACTURONAN-BINDING PROTEIN YTCQ"/>
    <property type="match status" value="1"/>
</dbReference>
<dbReference type="Gene3D" id="3.40.190.10">
    <property type="entry name" value="Periplasmic binding protein-like II"/>
    <property type="match status" value="2"/>
</dbReference>
<dbReference type="AlphaFoldDB" id="H1PXJ6"/>
<keyword evidence="4" id="KW-0564">Palmitate</keyword>
<keyword evidence="1" id="KW-1003">Cell membrane</keyword>
<evidence type="ECO:0000256" key="4">
    <source>
        <dbReference type="ARBA" id="ARBA00023139"/>
    </source>
</evidence>
<dbReference type="PATRIC" id="fig|457404.5.peg.2971"/>
<dbReference type="InterPro" id="IPR050490">
    <property type="entry name" value="Bact_solute-bd_prot1"/>
</dbReference>
<comment type="caution">
    <text evidence="6">The sequence shown here is derived from an EMBL/GenBank/DDBJ whole genome shotgun (WGS) entry which is preliminary data.</text>
</comment>
<keyword evidence="2" id="KW-0732">Signal</keyword>
<proteinExistence type="predicted"/>
<dbReference type="Proteomes" id="UP000003233">
    <property type="component" value="Unassembled WGS sequence"/>
</dbReference>
<sequence length="428" mass="47793">MKKLIILITVSLLGVNLLTGCGKDNKIKVEDKKENIVLTFFGFKVGETQYEMLEKLINGFESENPGIKINYEGIANADGYLDLLYKRIDGEEADDLFMLNPFAFTVAKKRGYIGTYIYDLKNEDFLNQYNDTIRALMNIDGHVLAIPMESSAIGLLVNIDLLDKYGLDIPENYGSFLNCCEVLAKNRITPIAVCFVDGGISSGPNFAIGRSLCDIDLNSLDFEALKSGRKSIGEIFRPGFELVKEFTQKKYWKVIEPEANRDWAEDGEMFIKGEVAFIIVGSWRLPKFKLKNISFAYKFIALPFSDSGNIAIIRASTPICVNSKGKHLDLSLKFLEYISQVKHVEAFTISQNALSPLKNGVKPVAILEDINKTIQTGRITTDSDPRFPFAVLTQSANMCKAIASGKMTVDEAVVYFDTIVNKQIETPK</sequence>
<dbReference type="HOGENOM" id="CLU_031285_14_0_0"/>
<dbReference type="SUPFAM" id="SSF53850">
    <property type="entry name" value="Periplasmic binding protein-like II"/>
    <property type="match status" value="1"/>
</dbReference>
<dbReference type="InterPro" id="IPR006059">
    <property type="entry name" value="SBP"/>
</dbReference>
<evidence type="ECO:0000256" key="2">
    <source>
        <dbReference type="ARBA" id="ARBA00022729"/>
    </source>
</evidence>
<dbReference type="EMBL" id="AGWJ02000027">
    <property type="protein sequence ID" value="EHO78034.1"/>
    <property type="molecule type" value="Genomic_DNA"/>
</dbReference>
<keyword evidence="5" id="KW-0449">Lipoprotein</keyword>